<feature type="transmembrane region" description="Helical" evidence="10">
    <location>
        <begin position="208"/>
        <end position="226"/>
    </location>
</feature>
<feature type="transmembrane region" description="Helical" evidence="10">
    <location>
        <begin position="12"/>
        <end position="33"/>
    </location>
</feature>
<dbReference type="AlphaFoldDB" id="A0AAW9JMN6"/>
<keyword evidence="5 10" id="KW-0812">Transmembrane</keyword>
<proteinExistence type="inferred from homology"/>
<dbReference type="PIRSF" id="PIRSF006060">
    <property type="entry name" value="AA_transporter"/>
    <property type="match status" value="1"/>
</dbReference>
<protein>
    <recommendedName>
        <fullName evidence="9">Arginine-ornithine antiporter</fullName>
    </recommendedName>
</protein>
<dbReference type="RefSeq" id="WP_322808488.1">
    <property type="nucleotide sequence ID" value="NZ_JAVBVO010000002.1"/>
</dbReference>
<dbReference type="GO" id="GO:1903826">
    <property type="term" value="P:L-arginine transmembrane transport"/>
    <property type="evidence" value="ECO:0007669"/>
    <property type="project" value="InterPro"/>
</dbReference>
<sequence>MSEQTQEKKLGIIPLSALVVGAIVGGGVFNLMSDMAREASLGAIIIGWLIAGLGMAMLAFSFQNLIEKRPDLDAGIYSYAKEGFGNYMGFNAAWGYWLSALLGNVAYATLVFSSLGYFFKLFGNGQNLASVVAASILLWLVHYLILQGVESATFINTIITAAKLIPLAIFFVAMIVAFKLGIFTTDFWGTLSGNFELGEVMSQVKGTMLITVWVFIGIEGAVVFSGRAAKKSDVGKATILGLVTVIAIYLLTTILSLGVMTRPELADLKQPAMAYLLESVVGKWGAILINIGVVISVLGAWLSWTMFAAELPYQAAKSGAFPKRFAKENRNGAPVNSLIFTNILIQVFIFSFLISDRAYNFAFSLASSAILIPYAFTAFYQLKISIQEKADTPHRTRNLIIGVLASLYGVWLIYAGGIQFFLLTMLLYGPGIIIYAWVQKENKKKLFSKGEWICAGVVILLFIVCVIQLINGSIKIG</sequence>
<evidence type="ECO:0000256" key="9">
    <source>
        <dbReference type="NCBIfam" id="TIGR03810"/>
    </source>
</evidence>
<dbReference type="InterPro" id="IPR050367">
    <property type="entry name" value="APC_superfamily"/>
</dbReference>
<dbReference type="GO" id="GO:0043858">
    <property type="term" value="F:arginine:ornithine antiporter activity"/>
    <property type="evidence" value="ECO:0007669"/>
    <property type="project" value="UniProtKB-UniRule"/>
</dbReference>
<dbReference type="InterPro" id="IPR002293">
    <property type="entry name" value="AA/rel_permease1"/>
</dbReference>
<dbReference type="Pfam" id="PF13520">
    <property type="entry name" value="AA_permease_2"/>
    <property type="match status" value="1"/>
</dbReference>
<dbReference type="GO" id="GO:0005886">
    <property type="term" value="C:plasma membrane"/>
    <property type="evidence" value="ECO:0007669"/>
    <property type="project" value="UniProtKB-SubCell"/>
</dbReference>
<dbReference type="NCBIfam" id="TIGR03810">
    <property type="entry name" value="arg_ornith_anti"/>
    <property type="match status" value="1"/>
</dbReference>
<feature type="transmembrane region" description="Helical" evidence="10">
    <location>
        <begin position="281"/>
        <end position="304"/>
    </location>
</feature>
<feature type="transmembrane region" description="Helical" evidence="10">
    <location>
        <begin position="333"/>
        <end position="355"/>
    </location>
</feature>
<evidence type="ECO:0000256" key="8">
    <source>
        <dbReference type="ARBA" id="ARBA00023136"/>
    </source>
</evidence>
<dbReference type="NCBIfam" id="TIGR00905">
    <property type="entry name" value="2A0302"/>
    <property type="match status" value="1"/>
</dbReference>
<comment type="subcellular location">
    <subcellularLocation>
        <location evidence="1">Cell membrane</location>
        <topology evidence="1">Multi-pass membrane protein</topology>
    </subcellularLocation>
</comment>
<keyword evidence="8 10" id="KW-0472">Membrane</keyword>
<keyword evidence="4" id="KW-1003">Cell membrane</keyword>
<dbReference type="InterPro" id="IPR004754">
    <property type="entry name" value="Amino_acid_antiprt"/>
</dbReference>
<reference evidence="11" key="1">
    <citation type="submission" date="2023-08" db="EMBL/GenBank/DDBJ databases">
        <title>Genomic characterization of piscicolin 126 produced by Carnobacterium maltaromaticum CM22 strain isolated from salmon (Salmo salar).</title>
        <authorList>
            <person name="Gonzalez-Gragera E."/>
            <person name="Garcia-Lopez J.D."/>
            <person name="Teso-Perez C."/>
            <person name="Gimenez-Hernandez I."/>
            <person name="Peralta-Sanchez J.M."/>
            <person name="Valdivia E."/>
            <person name="Montalban-Lopez M."/>
            <person name="Martin-Platero A.M."/>
            <person name="Banos A."/>
            <person name="Martinez-Bueno M."/>
        </authorList>
    </citation>
    <scope>NUCLEOTIDE SEQUENCE</scope>
    <source>
        <strain evidence="11">CM22</strain>
    </source>
</reference>
<dbReference type="PANTHER" id="PTHR42770:SF4">
    <property type="entry name" value="ARGININE_ORNITHINE ANTIPORTER-RELATED"/>
    <property type="match status" value="1"/>
</dbReference>
<evidence type="ECO:0000256" key="3">
    <source>
        <dbReference type="ARBA" id="ARBA00022448"/>
    </source>
</evidence>
<evidence type="ECO:0000256" key="4">
    <source>
        <dbReference type="ARBA" id="ARBA00022475"/>
    </source>
</evidence>
<feature type="transmembrane region" description="Helical" evidence="10">
    <location>
        <begin position="39"/>
        <end position="60"/>
    </location>
</feature>
<dbReference type="Gene3D" id="1.20.1740.10">
    <property type="entry name" value="Amino acid/polyamine transporter I"/>
    <property type="match status" value="1"/>
</dbReference>
<evidence type="ECO:0000256" key="2">
    <source>
        <dbReference type="ARBA" id="ARBA00008220"/>
    </source>
</evidence>
<evidence type="ECO:0000256" key="6">
    <source>
        <dbReference type="ARBA" id="ARBA00022970"/>
    </source>
</evidence>
<dbReference type="PANTHER" id="PTHR42770">
    <property type="entry name" value="AMINO ACID TRANSPORTER-RELATED"/>
    <property type="match status" value="1"/>
</dbReference>
<dbReference type="InterPro" id="IPR022461">
    <property type="entry name" value="Arg/Orn_antiprt_ArcD"/>
</dbReference>
<dbReference type="Proteomes" id="UP001290462">
    <property type="component" value="Unassembled WGS sequence"/>
</dbReference>
<comment type="similarity">
    <text evidence="2">Belongs to the amino acid-polyamine-organocation (APC) superfamily. Basic amino acid/polyamine antiporter (APA) (TC 2.A.3.2) family.</text>
</comment>
<evidence type="ECO:0000313" key="12">
    <source>
        <dbReference type="Proteomes" id="UP001290462"/>
    </source>
</evidence>
<feature type="transmembrane region" description="Helical" evidence="10">
    <location>
        <begin position="361"/>
        <end position="384"/>
    </location>
</feature>
<evidence type="ECO:0000256" key="1">
    <source>
        <dbReference type="ARBA" id="ARBA00004651"/>
    </source>
</evidence>
<feature type="transmembrane region" description="Helical" evidence="10">
    <location>
        <begin position="96"/>
        <end position="119"/>
    </location>
</feature>
<name>A0AAW9JMN6_CARML</name>
<feature type="transmembrane region" description="Helical" evidence="10">
    <location>
        <begin position="125"/>
        <end position="146"/>
    </location>
</feature>
<evidence type="ECO:0000256" key="10">
    <source>
        <dbReference type="SAM" id="Phobius"/>
    </source>
</evidence>
<organism evidence="11 12">
    <name type="scientific">Carnobacterium maltaromaticum</name>
    <name type="common">Carnobacterium piscicola</name>
    <dbReference type="NCBI Taxonomy" id="2751"/>
    <lineage>
        <taxon>Bacteria</taxon>
        <taxon>Bacillati</taxon>
        <taxon>Bacillota</taxon>
        <taxon>Bacilli</taxon>
        <taxon>Lactobacillales</taxon>
        <taxon>Carnobacteriaceae</taxon>
        <taxon>Carnobacterium</taxon>
    </lineage>
</organism>
<evidence type="ECO:0000256" key="7">
    <source>
        <dbReference type="ARBA" id="ARBA00022989"/>
    </source>
</evidence>
<feature type="transmembrane region" description="Helical" evidence="10">
    <location>
        <begin position="450"/>
        <end position="470"/>
    </location>
</feature>
<feature type="transmembrane region" description="Helical" evidence="10">
    <location>
        <begin position="396"/>
        <end position="414"/>
    </location>
</feature>
<evidence type="ECO:0000313" key="11">
    <source>
        <dbReference type="EMBL" id="MDZ5757672.1"/>
    </source>
</evidence>
<dbReference type="GO" id="GO:0006527">
    <property type="term" value="P:L-arginine catabolic process"/>
    <property type="evidence" value="ECO:0007669"/>
    <property type="project" value="UniProtKB-UniRule"/>
</dbReference>
<keyword evidence="7 10" id="KW-1133">Transmembrane helix</keyword>
<gene>
    <name evidence="11" type="primary">arcD</name>
    <name evidence="11" type="ORF">RAK27_03290</name>
</gene>
<feature type="transmembrane region" description="Helical" evidence="10">
    <location>
        <begin position="167"/>
        <end position="188"/>
    </location>
</feature>
<accession>A0AAW9JMN6</accession>
<feature type="transmembrane region" description="Helical" evidence="10">
    <location>
        <begin position="238"/>
        <end position="261"/>
    </location>
</feature>
<keyword evidence="6" id="KW-0029">Amino-acid transport</keyword>
<evidence type="ECO:0000256" key="5">
    <source>
        <dbReference type="ARBA" id="ARBA00022692"/>
    </source>
</evidence>
<keyword evidence="3" id="KW-0813">Transport</keyword>
<dbReference type="EMBL" id="JAVBVO010000002">
    <property type="protein sequence ID" value="MDZ5757672.1"/>
    <property type="molecule type" value="Genomic_DNA"/>
</dbReference>
<comment type="caution">
    <text evidence="11">The sequence shown here is derived from an EMBL/GenBank/DDBJ whole genome shotgun (WGS) entry which is preliminary data.</text>
</comment>